<sequence length="89" mass="10025">MAIKKVKSLVLVFSVKDQFARTLYDTCVSVAVLPCSLVSAREASRHGKPYSSFGIGEEFQVRFNPDTRRVTKNIEIAKSIKRQSFQNSI</sequence>
<dbReference type="Proteomes" id="UP000094336">
    <property type="component" value="Unassembled WGS sequence"/>
</dbReference>
<dbReference type="GeneID" id="30150570"/>
<name>A0A1E3QZC7_9ASCO</name>
<accession>A0A1E3QZC7</accession>
<reference evidence="2" key="1">
    <citation type="submission" date="2016-05" db="EMBL/GenBank/DDBJ databases">
        <title>Comparative genomics of biotechnologically important yeasts.</title>
        <authorList>
            <consortium name="DOE Joint Genome Institute"/>
            <person name="Riley R."/>
            <person name="Haridas S."/>
            <person name="Wolfe K.H."/>
            <person name="Lopes M.R."/>
            <person name="Hittinger C.T."/>
            <person name="Goker M."/>
            <person name="Salamov A."/>
            <person name="Wisecaver J."/>
            <person name="Long T.M."/>
            <person name="Aerts A.L."/>
            <person name="Barry K."/>
            <person name="Choi C."/>
            <person name="Clum A."/>
            <person name="Coughlan A.Y."/>
            <person name="Deshpande S."/>
            <person name="Douglass A.P."/>
            <person name="Hanson S.J."/>
            <person name="Klenk H.-P."/>
            <person name="Labutti K."/>
            <person name="Lapidus A."/>
            <person name="Lindquist E."/>
            <person name="Lipzen A."/>
            <person name="Meier-Kolthoff J.P."/>
            <person name="Ohm R.A."/>
            <person name="Otillar R.P."/>
            <person name="Pangilinan J."/>
            <person name="Peng Y."/>
            <person name="Rokas A."/>
            <person name="Rosa C.A."/>
            <person name="Scheuner C."/>
            <person name="Sibirny A.A."/>
            <person name="Slot J.C."/>
            <person name="Stielow J.B."/>
            <person name="Sun H."/>
            <person name="Kurtzman C.P."/>
            <person name="Blackwell M."/>
            <person name="Grigoriev I.V."/>
            <person name="Jeffries T.W."/>
        </authorList>
    </citation>
    <scope>NUCLEOTIDE SEQUENCE [LARGE SCALE GENOMIC DNA]</scope>
    <source>
        <strain evidence="2">NRRL Y-12698</strain>
    </source>
</reference>
<dbReference type="EMBL" id="KV454426">
    <property type="protein sequence ID" value="ODQ83039.1"/>
    <property type="molecule type" value="Genomic_DNA"/>
</dbReference>
<keyword evidence="2" id="KW-1185">Reference proteome</keyword>
<dbReference type="AlphaFoldDB" id="A0A1E3QZC7"/>
<protein>
    <submittedName>
        <fullName evidence="1">Uncharacterized protein</fullName>
    </submittedName>
</protein>
<dbReference type="RefSeq" id="XP_018988367.1">
    <property type="nucleotide sequence ID" value="XM_019132717.1"/>
</dbReference>
<organism evidence="1 2">
    <name type="scientific">Babjeviella inositovora NRRL Y-12698</name>
    <dbReference type="NCBI Taxonomy" id="984486"/>
    <lineage>
        <taxon>Eukaryota</taxon>
        <taxon>Fungi</taxon>
        <taxon>Dikarya</taxon>
        <taxon>Ascomycota</taxon>
        <taxon>Saccharomycotina</taxon>
        <taxon>Pichiomycetes</taxon>
        <taxon>Serinales incertae sedis</taxon>
        <taxon>Babjeviella</taxon>
    </lineage>
</organism>
<evidence type="ECO:0000313" key="2">
    <source>
        <dbReference type="Proteomes" id="UP000094336"/>
    </source>
</evidence>
<evidence type="ECO:0000313" key="1">
    <source>
        <dbReference type="EMBL" id="ODQ83039.1"/>
    </source>
</evidence>
<gene>
    <name evidence="1" type="ORF">BABINDRAFT_80024</name>
</gene>
<proteinExistence type="predicted"/>